<evidence type="ECO:0000313" key="7">
    <source>
        <dbReference type="EMBL" id="MBB5722215.1"/>
    </source>
</evidence>
<keyword evidence="3 6" id="KW-0812">Transmembrane</keyword>
<dbReference type="Proteomes" id="UP000535415">
    <property type="component" value="Unassembled WGS sequence"/>
</dbReference>
<dbReference type="AlphaFoldDB" id="A0A7W9EZI8"/>
<evidence type="ECO:0000313" key="8">
    <source>
        <dbReference type="Proteomes" id="UP000535415"/>
    </source>
</evidence>
<feature type="transmembrane region" description="Helical" evidence="6">
    <location>
        <begin position="91"/>
        <end position="114"/>
    </location>
</feature>
<comment type="subcellular location">
    <subcellularLocation>
        <location evidence="1">Cell membrane</location>
        <topology evidence="1">Multi-pass membrane protein</topology>
    </subcellularLocation>
</comment>
<evidence type="ECO:0000256" key="4">
    <source>
        <dbReference type="ARBA" id="ARBA00022989"/>
    </source>
</evidence>
<dbReference type="RefSeq" id="WP_246414603.1">
    <property type="nucleotide sequence ID" value="NZ_JACIJM010000004.1"/>
</dbReference>
<gene>
    <name evidence="7" type="ORF">FHS72_001839</name>
</gene>
<evidence type="ECO:0000256" key="6">
    <source>
        <dbReference type="SAM" id="Phobius"/>
    </source>
</evidence>
<evidence type="ECO:0000256" key="2">
    <source>
        <dbReference type="ARBA" id="ARBA00022475"/>
    </source>
</evidence>
<organism evidence="7 8">
    <name type="scientific">Yoonia ponticola</name>
    <dbReference type="NCBI Taxonomy" id="1524255"/>
    <lineage>
        <taxon>Bacteria</taxon>
        <taxon>Pseudomonadati</taxon>
        <taxon>Pseudomonadota</taxon>
        <taxon>Alphaproteobacteria</taxon>
        <taxon>Rhodobacterales</taxon>
        <taxon>Paracoccaceae</taxon>
        <taxon>Yoonia</taxon>
    </lineage>
</organism>
<name>A0A7W9EZI8_9RHOB</name>
<comment type="caution">
    <text evidence="7">The sequence shown here is derived from an EMBL/GenBank/DDBJ whole genome shotgun (WGS) entry which is preliminary data.</text>
</comment>
<dbReference type="GO" id="GO:0005886">
    <property type="term" value="C:plasma membrane"/>
    <property type="evidence" value="ECO:0007669"/>
    <property type="project" value="UniProtKB-SubCell"/>
</dbReference>
<dbReference type="InterPro" id="IPR017039">
    <property type="entry name" value="Virul_fac_BrkB"/>
</dbReference>
<protein>
    <submittedName>
        <fullName evidence="7">Membrane protein</fullName>
    </submittedName>
</protein>
<evidence type="ECO:0000256" key="1">
    <source>
        <dbReference type="ARBA" id="ARBA00004651"/>
    </source>
</evidence>
<sequence>MQQVLKVWHTAYSVWTEAGKRHIGLIAAGVAFFGMFGVFPGIAAVIAVFGLIADPVAVSDQLELMRDVIPAGAYGIFEAQIKSLLSARSDALGWATFVSIMLALWSSRAAVGALMSGINAIEGAPLRNGFKQMFVALLLTASLVMLATVALMSVVVTPVILAYVPMPLFTAWALEAVRWLIALTVLFGGLSLLYRYGPNMKPHRRPWITLGAAIVVVVWIGASAGLSFYLTNFASYNEVYGSIGAVIGMLLWLYISAYLILWGAIINAKLYYIKTPVNEGDEPPEDLLGELS</sequence>
<dbReference type="EMBL" id="JACIJM010000004">
    <property type="protein sequence ID" value="MBB5722215.1"/>
    <property type="molecule type" value="Genomic_DNA"/>
</dbReference>
<dbReference type="PANTHER" id="PTHR30213:SF0">
    <property type="entry name" value="UPF0761 MEMBRANE PROTEIN YIHY"/>
    <property type="match status" value="1"/>
</dbReference>
<keyword evidence="2" id="KW-1003">Cell membrane</keyword>
<keyword evidence="4 6" id="KW-1133">Transmembrane helix</keyword>
<evidence type="ECO:0000256" key="5">
    <source>
        <dbReference type="ARBA" id="ARBA00023136"/>
    </source>
</evidence>
<feature type="transmembrane region" description="Helical" evidence="6">
    <location>
        <begin position="134"/>
        <end position="164"/>
    </location>
</feature>
<keyword evidence="5 6" id="KW-0472">Membrane</keyword>
<feature type="transmembrane region" description="Helical" evidence="6">
    <location>
        <begin position="25"/>
        <end position="52"/>
    </location>
</feature>
<accession>A0A7W9EZI8</accession>
<feature type="transmembrane region" description="Helical" evidence="6">
    <location>
        <begin position="242"/>
        <end position="265"/>
    </location>
</feature>
<feature type="transmembrane region" description="Helical" evidence="6">
    <location>
        <begin position="207"/>
        <end position="230"/>
    </location>
</feature>
<dbReference type="PIRSF" id="PIRSF035875">
    <property type="entry name" value="RNase_BN"/>
    <property type="match status" value="1"/>
</dbReference>
<dbReference type="PANTHER" id="PTHR30213">
    <property type="entry name" value="INNER MEMBRANE PROTEIN YHJD"/>
    <property type="match status" value="1"/>
</dbReference>
<reference evidence="7 8" key="1">
    <citation type="submission" date="2020-08" db="EMBL/GenBank/DDBJ databases">
        <title>Genomic Encyclopedia of Type Strains, Phase IV (KMG-IV): sequencing the most valuable type-strain genomes for metagenomic binning, comparative biology and taxonomic classification.</title>
        <authorList>
            <person name="Goeker M."/>
        </authorList>
    </citation>
    <scope>NUCLEOTIDE SEQUENCE [LARGE SCALE GENOMIC DNA]</scope>
    <source>
        <strain evidence="7 8">DSM 101064</strain>
    </source>
</reference>
<feature type="transmembrane region" description="Helical" evidence="6">
    <location>
        <begin position="176"/>
        <end position="195"/>
    </location>
</feature>
<proteinExistence type="predicted"/>
<dbReference type="Pfam" id="PF03631">
    <property type="entry name" value="Virul_fac_BrkB"/>
    <property type="match status" value="1"/>
</dbReference>
<keyword evidence="8" id="KW-1185">Reference proteome</keyword>
<evidence type="ECO:0000256" key="3">
    <source>
        <dbReference type="ARBA" id="ARBA00022692"/>
    </source>
</evidence>